<evidence type="ECO:0000313" key="2">
    <source>
        <dbReference type="Proteomes" id="UP001589774"/>
    </source>
</evidence>
<gene>
    <name evidence="1" type="ORF">ACFFI0_06760</name>
</gene>
<proteinExistence type="predicted"/>
<dbReference type="InterPro" id="IPR011990">
    <property type="entry name" value="TPR-like_helical_dom_sf"/>
</dbReference>
<sequence>MNNVIKTPVAYLLLIAILLFSCKKLDDLNVNPNGVDETAVNPNLILPTILSETGKLYTNLGYQDIAGVVQHTQKDAWFESHNDYDWAGSQSWTDYYNILRNTQLLMNRAEESGQAFHQGVGLVMKAYVFGLIADLWGDAPYTDALKGNLNDPQYLTPKYDTQADIYHGILAELETANNLLSQPASSYTGIEAAADLFYNGDPAAWRRFANSLALRYYMRLSAKEASFAQAGIEKIATNPDQYPLILAADEDAAMSYPGTTSANAWPSNTEIDDTGGSNFRRLKMCATLVNTLQQLDDPRLTIWAQKVEIPLVVDATLPPRTDRISNGKRYLSPDMVANTSVDTDPDYVGIPPSYSNLPSSYNLNPTPGQTSFNPHVSYLNERYRKASGPLLKARLLSAAEVHFILAEASLKGWNTGNAAEHYNAAIEASLDAWQLAANYNAYIETEGVRFDGSLEQLITQKWIASWTAATEAWFDFRRTGYPRLQAGPVALRRALPLRFYYMQDEINMNGQHVQEALDRLSTTAFSQADGKNSAWSKCWLLQDTNNPY</sequence>
<keyword evidence="2" id="KW-1185">Reference proteome</keyword>
<keyword evidence="1" id="KW-0449">Lipoprotein</keyword>
<evidence type="ECO:0000313" key="1">
    <source>
        <dbReference type="EMBL" id="MFC0318002.1"/>
    </source>
</evidence>
<reference evidence="1 2" key="1">
    <citation type="submission" date="2024-09" db="EMBL/GenBank/DDBJ databases">
        <authorList>
            <person name="Sun Q."/>
            <person name="Mori K."/>
        </authorList>
    </citation>
    <scope>NUCLEOTIDE SEQUENCE [LARGE SCALE GENOMIC DNA]</scope>
    <source>
        <strain evidence="1 2">CCM 7765</strain>
    </source>
</reference>
<protein>
    <submittedName>
        <fullName evidence="1">SusD/RagB family nutrient-binding outer membrane lipoprotein</fullName>
    </submittedName>
</protein>
<dbReference type="InterPro" id="IPR041662">
    <property type="entry name" value="SusD-like_2"/>
</dbReference>
<dbReference type="Gene3D" id="1.25.40.390">
    <property type="match status" value="1"/>
</dbReference>
<comment type="caution">
    <text evidence="1">The sequence shown here is derived from an EMBL/GenBank/DDBJ whole genome shotgun (WGS) entry which is preliminary data.</text>
</comment>
<dbReference type="SUPFAM" id="SSF48452">
    <property type="entry name" value="TPR-like"/>
    <property type="match status" value="1"/>
</dbReference>
<accession>A0ABV6HGI0</accession>
<dbReference type="EMBL" id="JBHLWO010000001">
    <property type="protein sequence ID" value="MFC0318002.1"/>
    <property type="molecule type" value="Genomic_DNA"/>
</dbReference>
<dbReference type="Proteomes" id="UP001589774">
    <property type="component" value="Unassembled WGS sequence"/>
</dbReference>
<dbReference type="Pfam" id="PF12771">
    <property type="entry name" value="SusD-like_2"/>
    <property type="match status" value="2"/>
</dbReference>
<organism evidence="1 2">
    <name type="scientific">Olivibacter oleidegradans</name>
    <dbReference type="NCBI Taxonomy" id="760123"/>
    <lineage>
        <taxon>Bacteria</taxon>
        <taxon>Pseudomonadati</taxon>
        <taxon>Bacteroidota</taxon>
        <taxon>Sphingobacteriia</taxon>
        <taxon>Sphingobacteriales</taxon>
        <taxon>Sphingobacteriaceae</taxon>
        <taxon>Olivibacter</taxon>
    </lineage>
</organism>
<dbReference type="PROSITE" id="PS51257">
    <property type="entry name" value="PROKAR_LIPOPROTEIN"/>
    <property type="match status" value="1"/>
</dbReference>
<name>A0ABV6HGI0_9SPHI</name>
<dbReference type="RefSeq" id="WP_130856103.1">
    <property type="nucleotide sequence ID" value="NZ_JBHLWO010000001.1"/>
</dbReference>